<evidence type="ECO:0000256" key="1">
    <source>
        <dbReference type="ARBA" id="ARBA00011003"/>
    </source>
</evidence>
<dbReference type="InterPro" id="IPR027417">
    <property type="entry name" value="P-loop_NTPase"/>
</dbReference>
<dbReference type="InterPro" id="IPR032319">
    <property type="entry name" value="CLP1_P"/>
</dbReference>
<proteinExistence type="inferred from homology"/>
<feature type="region of interest" description="Disordered" evidence="8">
    <location>
        <begin position="1"/>
        <end position="52"/>
    </location>
</feature>
<dbReference type="GO" id="GO:0005634">
    <property type="term" value="C:nucleus"/>
    <property type="evidence" value="ECO:0007669"/>
    <property type="project" value="TreeGrafter"/>
</dbReference>
<sequence>MAQLDNANALQYQDVSDSDESNSSTEFTVTPGPRESLAEYDEEDEGEPNKDLKGQFQPLLNENIFIINKNKDTLLVGLTEKQRIFVSGVFCLQVVKGGILYGHTHYSASKDTYTVWHPLCDSIPSIQSSYYAGWEEGIYISDEHEDLVECDMKDFPCILKLHNPKVDNLLQAKELYSEVGNLWKKQGNFIQDFTSPQCGFAILHEGWSQFSPLHISGEWLNTIERLGLAHKNSVHDMRVMVLGGKNSGKSTLLRLLTQNFLYGGSPQEEILYFDLDPGQPEFSPPDCISVNQLSRFIKVLGKHMGQPFFSAIRQHYLGSNSPQDIPHLYLRCIDELVDYLDEQTYMGTSLMNLPGWIKGFGLNILNHVIRRYKPTHIVMLESRSSRQYFEELDTDAFFTSSLRDDYQSQILKVHANFNSFEDKKFSATTLRTQNMLAYFHTQTKTKSLIKYNFSPLLMQPPLQISFGNRGIQGIRFFEEFEDIHKDDLKNALQGTVVGLYFCGDDKDNVLNEYITFQGGFPILNDVPPKLVFFSLALIHSIDDENKLMNVYIPGFRINQLDRSSKIKWIMVRGKSETPFCELYPSRTFFNSDRIPYISHERRKKYEHIWKVRRNVMRRGHHLR</sequence>
<keyword evidence="7" id="KW-0067">ATP-binding</keyword>
<comment type="similarity">
    <text evidence="1">Belongs to the Clp1 family. NOL9/GRC3 subfamily.</text>
</comment>
<keyword evidence="5" id="KW-0547">Nucleotide-binding</keyword>
<dbReference type="GO" id="GO:0051731">
    <property type="term" value="F:polynucleotide 5'-hydroxyl-kinase activity"/>
    <property type="evidence" value="ECO:0007669"/>
    <property type="project" value="InterPro"/>
</dbReference>
<dbReference type="OrthoDB" id="4054781at2759"/>
<feature type="compositionally biased region" description="Polar residues" evidence="8">
    <location>
        <begin position="1"/>
        <end position="28"/>
    </location>
</feature>
<name>A0A1Q3AJ03_ZYGRO</name>
<comment type="caution">
    <text evidence="10">The sequence shown here is derived from an EMBL/GenBank/DDBJ whole genome shotgun (WGS) entry which is preliminary data.</text>
</comment>
<evidence type="ECO:0000256" key="2">
    <source>
        <dbReference type="ARBA" id="ARBA00018706"/>
    </source>
</evidence>
<evidence type="ECO:0000259" key="9">
    <source>
        <dbReference type="Pfam" id="PF16575"/>
    </source>
</evidence>
<evidence type="ECO:0000256" key="4">
    <source>
        <dbReference type="ARBA" id="ARBA00022679"/>
    </source>
</evidence>
<evidence type="ECO:0000256" key="7">
    <source>
        <dbReference type="ARBA" id="ARBA00022840"/>
    </source>
</evidence>
<evidence type="ECO:0000313" key="10">
    <source>
        <dbReference type="EMBL" id="GAV55701.1"/>
    </source>
</evidence>
<evidence type="ECO:0000256" key="3">
    <source>
        <dbReference type="ARBA" id="ARBA00019824"/>
    </source>
</evidence>
<dbReference type="Gene3D" id="3.40.50.300">
    <property type="entry name" value="P-loop containing nucleotide triphosphate hydrolases"/>
    <property type="match status" value="1"/>
</dbReference>
<keyword evidence="4" id="KW-0808">Transferase</keyword>
<evidence type="ECO:0000256" key="6">
    <source>
        <dbReference type="ARBA" id="ARBA00022777"/>
    </source>
</evidence>
<reference evidence="10 11" key="1">
    <citation type="submission" date="2016-08" db="EMBL/GenBank/DDBJ databases">
        <title>Draft genome sequence of allopolyploid Zygosaccharomyces rouxii.</title>
        <authorList>
            <person name="Watanabe J."/>
            <person name="Uehara K."/>
            <person name="Mogi Y."/>
            <person name="Tsukioka Y."/>
        </authorList>
    </citation>
    <scope>NUCLEOTIDE SEQUENCE [LARGE SCALE GENOMIC DNA]</scope>
    <source>
        <strain evidence="10 11">NBRC 110957</strain>
    </source>
</reference>
<evidence type="ECO:0000313" key="11">
    <source>
        <dbReference type="Proteomes" id="UP000187013"/>
    </source>
</evidence>
<dbReference type="InterPro" id="IPR045116">
    <property type="entry name" value="Clp1/Grc3"/>
</dbReference>
<feature type="domain" description="Clp1 P-loop" evidence="9">
    <location>
        <begin position="243"/>
        <end position="440"/>
    </location>
</feature>
<dbReference type="EMBL" id="BDGX01000051">
    <property type="protein sequence ID" value="GAV55701.1"/>
    <property type="molecule type" value="Genomic_DNA"/>
</dbReference>
<dbReference type="PANTHER" id="PTHR12755:SF3">
    <property type="entry name" value="POLYNUCLEOTIDE 5'-HYDROXYL-KINASE NOL9"/>
    <property type="match status" value="1"/>
</dbReference>
<dbReference type="GO" id="GO:0005524">
    <property type="term" value="F:ATP binding"/>
    <property type="evidence" value="ECO:0007669"/>
    <property type="project" value="UniProtKB-KW"/>
</dbReference>
<dbReference type="Pfam" id="PF16575">
    <property type="entry name" value="CLP1_P"/>
    <property type="match status" value="1"/>
</dbReference>
<dbReference type="GO" id="GO:0000448">
    <property type="term" value="P:cleavage in ITS2 between 5.8S rRNA and LSU-rRNA of tricistronic rRNA transcript (SSU-rRNA, 5.8S rRNA, LSU-rRNA)"/>
    <property type="evidence" value="ECO:0007669"/>
    <property type="project" value="TreeGrafter"/>
</dbReference>
<organism evidence="10 11">
    <name type="scientific">Zygosaccharomyces rouxii</name>
    <dbReference type="NCBI Taxonomy" id="4956"/>
    <lineage>
        <taxon>Eukaryota</taxon>
        <taxon>Fungi</taxon>
        <taxon>Dikarya</taxon>
        <taxon>Ascomycota</taxon>
        <taxon>Saccharomycotina</taxon>
        <taxon>Saccharomycetes</taxon>
        <taxon>Saccharomycetales</taxon>
        <taxon>Saccharomycetaceae</taxon>
        <taxon>Zygosaccharomyces</taxon>
    </lineage>
</organism>
<gene>
    <name evidence="10" type="ORF">ZYGR_0AY00930</name>
</gene>
<keyword evidence="6" id="KW-0418">Kinase</keyword>
<dbReference type="AlphaFoldDB" id="A0A1Q3AJ03"/>
<evidence type="ECO:0000256" key="8">
    <source>
        <dbReference type="SAM" id="MobiDB-lite"/>
    </source>
</evidence>
<dbReference type="Proteomes" id="UP000187013">
    <property type="component" value="Unassembled WGS sequence"/>
</dbReference>
<accession>A0A1Q3AJ03</accession>
<dbReference type="PANTHER" id="PTHR12755">
    <property type="entry name" value="CLEAVAGE/POLYADENYLATION FACTOR IA SUBUNIT CLP1P"/>
    <property type="match status" value="1"/>
</dbReference>
<evidence type="ECO:0000256" key="5">
    <source>
        <dbReference type="ARBA" id="ARBA00022741"/>
    </source>
</evidence>
<protein>
    <recommendedName>
        <fullName evidence="3">Polynucleotide 5'-hydroxyl-kinase GRC3</fullName>
    </recommendedName>
    <alternativeName>
        <fullName evidence="2">Polynucleotide 5'-hydroxyl-kinase grc3</fullName>
    </alternativeName>
</protein>